<feature type="domain" description="DUF1214" evidence="2">
    <location>
        <begin position="359"/>
        <end position="464"/>
    </location>
</feature>
<dbReference type="Pfam" id="PF06742">
    <property type="entry name" value="DUF1214"/>
    <property type="match status" value="1"/>
</dbReference>
<feature type="domain" description="DUF1254" evidence="3">
    <location>
        <begin position="79"/>
        <end position="210"/>
    </location>
</feature>
<dbReference type="Gene3D" id="1.10.3360.10">
    <property type="entry name" value="VPA0735-like domain"/>
    <property type="match status" value="1"/>
</dbReference>
<evidence type="ECO:0000256" key="1">
    <source>
        <dbReference type="SAM" id="SignalP"/>
    </source>
</evidence>
<evidence type="ECO:0000313" key="4">
    <source>
        <dbReference type="EMBL" id="MBP3960185.1"/>
    </source>
</evidence>
<organism evidence="4 5">
    <name type="scientific">Gemmata palustris</name>
    <dbReference type="NCBI Taxonomy" id="2822762"/>
    <lineage>
        <taxon>Bacteria</taxon>
        <taxon>Pseudomonadati</taxon>
        <taxon>Planctomycetota</taxon>
        <taxon>Planctomycetia</taxon>
        <taxon>Gemmatales</taxon>
        <taxon>Gemmataceae</taxon>
        <taxon>Gemmata</taxon>
    </lineage>
</organism>
<name>A0ABS5C3X6_9BACT</name>
<gene>
    <name evidence="4" type="ORF">J8F10_33580</name>
</gene>
<keyword evidence="5" id="KW-1185">Reference proteome</keyword>
<dbReference type="PANTHER" id="PTHR36509">
    <property type="entry name" value="BLL3101 PROTEIN"/>
    <property type="match status" value="1"/>
</dbReference>
<sequence>MRTRFVLPAAVLLAGVLVVRSSGTAADDKKPEPALSPVQLAERTLHRRAVEAVIWGMPAVNYDLMLQEMLSKTPGKVGQVIYWGRPLDAKNQTLTPNPDALYFMAFYNTKDGPVVLDLPPGDADGSFNGNIVTVWQMPLEDAGLLGIDKGKGGKFLVLPPGYKEKPPEGYVPLHSDTLGGYMLFRANFKSHSDADVQKSIAYGKQMKVYPLSAAANPPATVFSDVKDVDFDSTIKYDASFFRNLDRIVQTEPWLERDKAMIQKLASLGIEKGKPFQPDAATEKILDAAVKEAGAWLEAKYDAGFPSFWEGGKWSFPGYPKLIEEVSQKSYTNPNEYPIDERGVVYTMAFIGIKRVGAGQFYLINIRDKNGNAYDGSKTYKLTVPPNAPVEQYWSLTAYDRQTHALIKGAPRASRSSQIAELQKNADGSIDLYIGPKAPAGKDGNWIPTDPARKFELMFRLYAPTKALFDKSWKLPDVELVE</sequence>
<dbReference type="Gene3D" id="2.60.120.600">
    <property type="entry name" value="Domain of unknown function DUF1214, C-terminal domain"/>
    <property type="match status" value="1"/>
</dbReference>
<reference evidence="4 5" key="1">
    <citation type="submission" date="2021-04" db="EMBL/GenBank/DDBJ databases">
        <authorList>
            <person name="Ivanova A."/>
        </authorList>
    </citation>
    <scope>NUCLEOTIDE SEQUENCE [LARGE SCALE GENOMIC DNA]</scope>
    <source>
        <strain evidence="4 5">G18</strain>
    </source>
</reference>
<feature type="signal peptide" evidence="1">
    <location>
        <begin position="1"/>
        <end position="25"/>
    </location>
</feature>
<protein>
    <submittedName>
        <fullName evidence="4">DUF1254 domain-containing protein</fullName>
    </submittedName>
</protein>
<evidence type="ECO:0000259" key="3">
    <source>
        <dbReference type="Pfam" id="PF06863"/>
    </source>
</evidence>
<keyword evidence="1" id="KW-0732">Signal</keyword>
<dbReference type="InterPro" id="IPR010621">
    <property type="entry name" value="DUF1214"/>
</dbReference>
<dbReference type="SUPFAM" id="SSF160935">
    <property type="entry name" value="VPA0735-like"/>
    <property type="match status" value="1"/>
</dbReference>
<accession>A0ABS5C3X6</accession>
<proteinExistence type="predicted"/>
<evidence type="ECO:0000313" key="5">
    <source>
        <dbReference type="Proteomes" id="UP000676565"/>
    </source>
</evidence>
<dbReference type="EMBL" id="JAGKQQ010000001">
    <property type="protein sequence ID" value="MBP3960185.1"/>
    <property type="molecule type" value="Genomic_DNA"/>
</dbReference>
<dbReference type="Pfam" id="PF06863">
    <property type="entry name" value="DUF1254"/>
    <property type="match status" value="1"/>
</dbReference>
<evidence type="ECO:0000259" key="2">
    <source>
        <dbReference type="Pfam" id="PF06742"/>
    </source>
</evidence>
<feature type="chain" id="PRO_5046425484" evidence="1">
    <location>
        <begin position="26"/>
        <end position="481"/>
    </location>
</feature>
<dbReference type="InterPro" id="IPR010679">
    <property type="entry name" value="DUF1254"/>
</dbReference>
<dbReference type="InterPro" id="IPR037050">
    <property type="entry name" value="DUF1254_sf"/>
</dbReference>
<comment type="caution">
    <text evidence="4">The sequence shown here is derived from an EMBL/GenBank/DDBJ whole genome shotgun (WGS) entry which is preliminary data.</text>
</comment>
<dbReference type="Gene3D" id="2.60.40.1610">
    <property type="entry name" value="Domain of unknown function DUF1254"/>
    <property type="match status" value="1"/>
</dbReference>
<dbReference type="RefSeq" id="WP_210661296.1">
    <property type="nucleotide sequence ID" value="NZ_JAGKQQ010000001.1"/>
</dbReference>
<dbReference type="Proteomes" id="UP000676565">
    <property type="component" value="Unassembled WGS sequence"/>
</dbReference>
<dbReference type="InterPro" id="IPR037049">
    <property type="entry name" value="DUF1214_C_sf"/>
</dbReference>
<dbReference type="PANTHER" id="PTHR36509:SF3">
    <property type="entry name" value="SIGNAL PEPTIDE PROTEIN"/>
    <property type="match status" value="1"/>
</dbReference>